<evidence type="ECO:0000256" key="5">
    <source>
        <dbReference type="ARBA" id="ARBA00022833"/>
    </source>
</evidence>
<evidence type="ECO:0000313" key="14">
    <source>
        <dbReference type="Proteomes" id="UP000772434"/>
    </source>
</evidence>
<dbReference type="PANTHER" id="PTHR14003">
    <property type="entry name" value="TRANSCRIPTIONAL REPRESSOR PROTEIN YY"/>
    <property type="match status" value="1"/>
</dbReference>
<gene>
    <name evidence="13" type="ORF">BDP27DRAFT_1450800</name>
</gene>
<organism evidence="13 14">
    <name type="scientific">Rhodocollybia butyracea</name>
    <dbReference type="NCBI Taxonomy" id="206335"/>
    <lineage>
        <taxon>Eukaryota</taxon>
        <taxon>Fungi</taxon>
        <taxon>Dikarya</taxon>
        <taxon>Basidiomycota</taxon>
        <taxon>Agaricomycotina</taxon>
        <taxon>Agaricomycetes</taxon>
        <taxon>Agaricomycetidae</taxon>
        <taxon>Agaricales</taxon>
        <taxon>Marasmiineae</taxon>
        <taxon>Omphalotaceae</taxon>
        <taxon>Rhodocollybia</taxon>
    </lineage>
</organism>
<evidence type="ECO:0000259" key="12">
    <source>
        <dbReference type="PROSITE" id="PS50271"/>
    </source>
</evidence>
<keyword evidence="14" id="KW-1185">Reference proteome</keyword>
<dbReference type="InterPro" id="IPR001607">
    <property type="entry name" value="Znf_UBP"/>
</dbReference>
<evidence type="ECO:0000256" key="10">
    <source>
        <dbReference type="SAM" id="MobiDB-lite"/>
    </source>
</evidence>
<protein>
    <recommendedName>
        <fullName evidence="15">Zinc finger protein</fullName>
    </recommendedName>
</protein>
<dbReference type="SUPFAM" id="SSF57667">
    <property type="entry name" value="beta-beta-alpha zinc fingers"/>
    <property type="match status" value="1"/>
</dbReference>
<dbReference type="PROSITE" id="PS50271">
    <property type="entry name" value="ZF_UBP"/>
    <property type="match status" value="1"/>
</dbReference>
<evidence type="ECO:0008006" key="15">
    <source>
        <dbReference type="Google" id="ProtNLM"/>
    </source>
</evidence>
<dbReference type="SMART" id="SM00355">
    <property type="entry name" value="ZnF_C2H2"/>
    <property type="match status" value="2"/>
</dbReference>
<keyword evidence="4 9" id="KW-0863">Zinc-finger</keyword>
<dbReference type="GO" id="GO:0000981">
    <property type="term" value="F:DNA-binding transcription factor activity, RNA polymerase II-specific"/>
    <property type="evidence" value="ECO:0007669"/>
    <property type="project" value="TreeGrafter"/>
</dbReference>
<dbReference type="GO" id="GO:0008270">
    <property type="term" value="F:zinc ion binding"/>
    <property type="evidence" value="ECO:0007669"/>
    <property type="project" value="UniProtKB-KW"/>
</dbReference>
<evidence type="ECO:0000256" key="7">
    <source>
        <dbReference type="ARBA" id="ARBA00023163"/>
    </source>
</evidence>
<feature type="domain" description="C2H2-type" evidence="11">
    <location>
        <begin position="118"/>
        <end position="146"/>
    </location>
</feature>
<proteinExistence type="inferred from homology"/>
<dbReference type="GO" id="GO:0005667">
    <property type="term" value="C:transcription regulator complex"/>
    <property type="evidence" value="ECO:0007669"/>
    <property type="project" value="TreeGrafter"/>
</dbReference>
<dbReference type="InterPro" id="IPR036236">
    <property type="entry name" value="Znf_C2H2_sf"/>
</dbReference>
<dbReference type="GO" id="GO:0031519">
    <property type="term" value="C:PcG protein complex"/>
    <property type="evidence" value="ECO:0007669"/>
    <property type="project" value="TreeGrafter"/>
</dbReference>
<evidence type="ECO:0000259" key="11">
    <source>
        <dbReference type="PROSITE" id="PS50157"/>
    </source>
</evidence>
<dbReference type="PANTHER" id="PTHR14003:SF20">
    <property type="entry name" value="FINGER DOMAIN PROTEIN, PUTATIVE (AFU_ORTHOLOGUE AFUA_4G10380)-RELATED"/>
    <property type="match status" value="1"/>
</dbReference>
<accession>A0A9P5PLQ1</accession>
<dbReference type="OrthoDB" id="6077919at2759"/>
<evidence type="ECO:0000256" key="4">
    <source>
        <dbReference type="ARBA" id="ARBA00022771"/>
    </source>
</evidence>
<evidence type="ECO:0000313" key="13">
    <source>
        <dbReference type="EMBL" id="KAF9064315.1"/>
    </source>
</evidence>
<dbReference type="InterPro" id="IPR013087">
    <property type="entry name" value="Znf_C2H2_type"/>
</dbReference>
<dbReference type="Pfam" id="PF00096">
    <property type="entry name" value="zf-C2H2"/>
    <property type="match status" value="2"/>
</dbReference>
<feature type="region of interest" description="Disordered" evidence="10">
    <location>
        <begin position="43"/>
        <end position="85"/>
    </location>
</feature>
<keyword evidence="6" id="KW-0805">Transcription regulation</keyword>
<name>A0A9P5PLQ1_9AGAR</name>
<dbReference type="Proteomes" id="UP000772434">
    <property type="component" value="Unassembled WGS sequence"/>
</dbReference>
<feature type="domain" description="UBP-type" evidence="12">
    <location>
        <begin position="74"/>
        <end position="146"/>
    </location>
</feature>
<dbReference type="PROSITE" id="PS00028">
    <property type="entry name" value="ZINC_FINGER_C2H2_1"/>
    <property type="match status" value="2"/>
</dbReference>
<evidence type="ECO:0000256" key="9">
    <source>
        <dbReference type="PROSITE-ProRule" id="PRU00502"/>
    </source>
</evidence>
<feature type="region of interest" description="Disordered" evidence="10">
    <location>
        <begin position="1"/>
        <end position="22"/>
    </location>
</feature>
<evidence type="ECO:0000256" key="3">
    <source>
        <dbReference type="ARBA" id="ARBA00022737"/>
    </source>
</evidence>
<keyword evidence="5" id="KW-0862">Zinc</keyword>
<feature type="domain" description="C2H2-type" evidence="11">
    <location>
        <begin position="90"/>
        <end position="117"/>
    </location>
</feature>
<dbReference type="GO" id="GO:0000978">
    <property type="term" value="F:RNA polymerase II cis-regulatory region sequence-specific DNA binding"/>
    <property type="evidence" value="ECO:0007669"/>
    <property type="project" value="TreeGrafter"/>
</dbReference>
<sequence length="146" mass="16521">MKLNHEPAVTAASLPSIDEMFPSIPPKRRLELLKCTHVEEGRSVAQVLTPQGRNRTPSPPPVNPHSPTPPVKPKSNVHQDERSPNLKKKYICTKCSKGFSRPSSLRLHINVHTGNTPYRCSFPGCGREFNVSSNMRRHYRRHNRPS</sequence>
<comment type="similarity">
    <text evidence="1">Belongs to the krueppel C2H2-type zinc-finger protein family.</text>
</comment>
<comment type="caution">
    <text evidence="13">The sequence shown here is derived from an EMBL/GenBank/DDBJ whole genome shotgun (WGS) entry which is preliminary data.</text>
</comment>
<evidence type="ECO:0000256" key="1">
    <source>
        <dbReference type="ARBA" id="ARBA00006991"/>
    </source>
</evidence>
<dbReference type="Gene3D" id="3.30.160.60">
    <property type="entry name" value="Classic Zinc Finger"/>
    <property type="match status" value="2"/>
</dbReference>
<dbReference type="EMBL" id="JADNRY010000126">
    <property type="protein sequence ID" value="KAF9064315.1"/>
    <property type="molecule type" value="Genomic_DNA"/>
</dbReference>
<evidence type="ECO:0000256" key="6">
    <source>
        <dbReference type="ARBA" id="ARBA00023015"/>
    </source>
</evidence>
<dbReference type="AlphaFoldDB" id="A0A9P5PLQ1"/>
<dbReference type="PROSITE" id="PS50157">
    <property type="entry name" value="ZINC_FINGER_C2H2_2"/>
    <property type="match status" value="2"/>
</dbReference>
<feature type="compositionally biased region" description="Pro residues" evidence="10">
    <location>
        <begin position="57"/>
        <end position="72"/>
    </location>
</feature>
<keyword evidence="3" id="KW-0677">Repeat</keyword>
<reference evidence="13" key="1">
    <citation type="submission" date="2020-11" db="EMBL/GenBank/DDBJ databases">
        <authorList>
            <consortium name="DOE Joint Genome Institute"/>
            <person name="Ahrendt S."/>
            <person name="Riley R."/>
            <person name="Andreopoulos W."/>
            <person name="Labutti K."/>
            <person name="Pangilinan J."/>
            <person name="Ruiz-Duenas F.J."/>
            <person name="Barrasa J.M."/>
            <person name="Sanchez-Garcia M."/>
            <person name="Camarero S."/>
            <person name="Miyauchi S."/>
            <person name="Serrano A."/>
            <person name="Linde D."/>
            <person name="Babiker R."/>
            <person name="Drula E."/>
            <person name="Ayuso-Fernandez I."/>
            <person name="Pacheco R."/>
            <person name="Padilla G."/>
            <person name="Ferreira P."/>
            <person name="Barriuso J."/>
            <person name="Kellner H."/>
            <person name="Castanera R."/>
            <person name="Alfaro M."/>
            <person name="Ramirez L."/>
            <person name="Pisabarro A.G."/>
            <person name="Kuo A."/>
            <person name="Tritt A."/>
            <person name="Lipzen A."/>
            <person name="He G."/>
            <person name="Yan M."/>
            <person name="Ng V."/>
            <person name="Cullen D."/>
            <person name="Martin F."/>
            <person name="Rosso M.-N."/>
            <person name="Henrissat B."/>
            <person name="Hibbett D."/>
            <person name="Martinez A.T."/>
            <person name="Grigoriev I.V."/>
        </authorList>
    </citation>
    <scope>NUCLEOTIDE SEQUENCE</scope>
    <source>
        <strain evidence="13">AH 40177</strain>
    </source>
</reference>
<keyword evidence="2" id="KW-0479">Metal-binding</keyword>
<dbReference type="GO" id="GO:0000785">
    <property type="term" value="C:chromatin"/>
    <property type="evidence" value="ECO:0007669"/>
    <property type="project" value="TreeGrafter"/>
</dbReference>
<keyword evidence="7" id="KW-0804">Transcription</keyword>
<evidence type="ECO:0000256" key="8">
    <source>
        <dbReference type="ARBA" id="ARBA00023242"/>
    </source>
</evidence>
<evidence type="ECO:0000256" key="2">
    <source>
        <dbReference type="ARBA" id="ARBA00022723"/>
    </source>
</evidence>
<keyword evidence="8" id="KW-0539">Nucleus</keyword>
<dbReference type="FunFam" id="3.30.160.60:FF:000761">
    <property type="entry name" value="Zinc finger protein 449"/>
    <property type="match status" value="1"/>
</dbReference>